<accession>A0A1V4AXI3</accession>
<comment type="caution">
    <text evidence="2">The sequence shown here is derived from an EMBL/GenBank/DDBJ whole genome shotgun (WGS) entry which is preliminary data.</text>
</comment>
<evidence type="ECO:0000256" key="1">
    <source>
        <dbReference type="SAM" id="Phobius"/>
    </source>
</evidence>
<keyword evidence="1" id="KW-0812">Transmembrane</keyword>
<reference evidence="2 3" key="1">
    <citation type="journal article" date="2017" name="Water Res.">
        <title>Discovery and metagenomic analysis of an anammox bacterial enrichment related to Candidatus "Brocadia caroliniensis" in a full-scale glycerol-fed nitritation-denitritation separate centrate treatment process.</title>
        <authorList>
            <person name="Park H."/>
            <person name="Brotto A.C."/>
            <person name="van Loosdrecht M.C."/>
            <person name="Chandran K."/>
        </authorList>
    </citation>
    <scope>NUCLEOTIDE SEQUENCE [LARGE SCALE GENOMIC DNA]</scope>
    <source>
        <strain evidence="2">26THWARD</strain>
    </source>
</reference>
<gene>
    <name evidence="2" type="ORF">AYP45_01170</name>
</gene>
<dbReference type="InterPro" id="IPR025333">
    <property type="entry name" value="DUF4239"/>
</dbReference>
<dbReference type="AlphaFoldDB" id="A0A1V4AXI3"/>
<keyword evidence="1" id="KW-1133">Transmembrane helix</keyword>
<sequence>MQICEPLDYLPLWGVYVATVAVVLLSFEVGFRLERYRLQRSKQEKEKEKEQPVGAMVGATLGLLGFILAFTFGLAASQYYDRRDLVLAEANAIGTTYLRAELLPEPHRTEIRNLLREYVDVRVGIHPGNLEQGIRRSEELHRRLWSLAVAEVEKNPTFFIAGLFIGSLNEVIDLHGKRIEAGLRRRIPGIIWFVLYFITILAMAAIGYHAGLAGTRRSLSVLAVVLTFSAVIWLIADLDRSAEGLLKVSQQAMVDLRNTMIAPAS</sequence>
<feature type="transmembrane region" description="Helical" evidence="1">
    <location>
        <begin position="187"/>
        <end position="206"/>
    </location>
</feature>
<evidence type="ECO:0000313" key="3">
    <source>
        <dbReference type="Proteomes" id="UP000189681"/>
    </source>
</evidence>
<dbReference type="STRING" id="1004156.AYP45_01170"/>
<dbReference type="Proteomes" id="UP000189681">
    <property type="component" value="Unassembled WGS sequence"/>
</dbReference>
<feature type="transmembrane region" description="Helical" evidence="1">
    <location>
        <begin position="218"/>
        <end position="236"/>
    </location>
</feature>
<dbReference type="Pfam" id="PF14023">
    <property type="entry name" value="Bestrophin-like"/>
    <property type="match status" value="1"/>
</dbReference>
<proteinExistence type="predicted"/>
<dbReference type="EMBL" id="AYTS01000012">
    <property type="protein sequence ID" value="OOP57832.1"/>
    <property type="molecule type" value="Genomic_DNA"/>
</dbReference>
<keyword evidence="1" id="KW-0472">Membrane</keyword>
<evidence type="ECO:0000313" key="2">
    <source>
        <dbReference type="EMBL" id="OOP57832.1"/>
    </source>
</evidence>
<feature type="transmembrane region" description="Helical" evidence="1">
    <location>
        <begin position="12"/>
        <end position="31"/>
    </location>
</feature>
<name>A0A1V4AXI3_9BACT</name>
<organism evidence="2 3">
    <name type="scientific">Candidatus Brocadia carolinensis</name>
    <dbReference type="NCBI Taxonomy" id="1004156"/>
    <lineage>
        <taxon>Bacteria</taxon>
        <taxon>Pseudomonadati</taxon>
        <taxon>Planctomycetota</taxon>
        <taxon>Candidatus Brocadiia</taxon>
        <taxon>Candidatus Brocadiales</taxon>
        <taxon>Candidatus Brocadiaceae</taxon>
        <taxon>Candidatus Brocadia</taxon>
    </lineage>
</organism>
<feature type="transmembrane region" description="Helical" evidence="1">
    <location>
        <begin position="52"/>
        <end position="76"/>
    </location>
</feature>
<evidence type="ECO:0008006" key="4">
    <source>
        <dbReference type="Google" id="ProtNLM"/>
    </source>
</evidence>
<protein>
    <recommendedName>
        <fullName evidence="4">DUF4239 domain-containing protein</fullName>
    </recommendedName>
</protein>